<feature type="region of interest" description="Disordered" evidence="5">
    <location>
        <begin position="595"/>
        <end position="632"/>
    </location>
</feature>
<accession>A0AAN7BBA2</accession>
<dbReference type="GO" id="GO:1903457">
    <property type="term" value="P:lactate catabolic process"/>
    <property type="evidence" value="ECO:0007669"/>
    <property type="project" value="TreeGrafter"/>
</dbReference>
<dbReference type="InterPro" id="IPR006094">
    <property type="entry name" value="Oxid_FAD_bind_N"/>
</dbReference>
<feature type="compositionally biased region" description="Polar residues" evidence="5">
    <location>
        <begin position="616"/>
        <end position="632"/>
    </location>
</feature>
<dbReference type="Proteomes" id="UP001301769">
    <property type="component" value="Unassembled WGS sequence"/>
</dbReference>
<evidence type="ECO:0000256" key="5">
    <source>
        <dbReference type="SAM" id="MobiDB-lite"/>
    </source>
</evidence>
<evidence type="ECO:0000259" key="6">
    <source>
        <dbReference type="PROSITE" id="PS51387"/>
    </source>
</evidence>
<evidence type="ECO:0000256" key="4">
    <source>
        <dbReference type="ARBA" id="ARBA00023002"/>
    </source>
</evidence>
<keyword evidence="3" id="KW-0274">FAD</keyword>
<dbReference type="PROSITE" id="PS51387">
    <property type="entry name" value="FAD_PCMH"/>
    <property type="match status" value="1"/>
</dbReference>
<comment type="cofactor">
    <cofactor evidence="1">
        <name>FAD</name>
        <dbReference type="ChEBI" id="CHEBI:57692"/>
    </cofactor>
</comment>
<dbReference type="EMBL" id="MU858090">
    <property type="protein sequence ID" value="KAK4214690.1"/>
    <property type="molecule type" value="Genomic_DNA"/>
</dbReference>
<dbReference type="Pfam" id="PF01565">
    <property type="entry name" value="FAD_binding_4"/>
    <property type="match status" value="1"/>
</dbReference>
<reference evidence="7" key="2">
    <citation type="submission" date="2023-05" db="EMBL/GenBank/DDBJ databases">
        <authorList>
            <consortium name="Lawrence Berkeley National Laboratory"/>
            <person name="Steindorff A."/>
            <person name="Hensen N."/>
            <person name="Bonometti L."/>
            <person name="Westerberg I."/>
            <person name="Brannstrom I.O."/>
            <person name="Guillou S."/>
            <person name="Cros-Aarteil S."/>
            <person name="Calhoun S."/>
            <person name="Haridas S."/>
            <person name="Kuo A."/>
            <person name="Mondo S."/>
            <person name="Pangilinan J."/>
            <person name="Riley R."/>
            <person name="Labutti K."/>
            <person name="Andreopoulos B."/>
            <person name="Lipzen A."/>
            <person name="Chen C."/>
            <person name="Yanf M."/>
            <person name="Daum C."/>
            <person name="Ng V."/>
            <person name="Clum A."/>
            <person name="Ohm R."/>
            <person name="Martin F."/>
            <person name="Silar P."/>
            <person name="Natvig D."/>
            <person name="Lalanne C."/>
            <person name="Gautier V."/>
            <person name="Ament-Velasquez S.L."/>
            <person name="Kruys A."/>
            <person name="Hutchinson M.I."/>
            <person name="Powell A.J."/>
            <person name="Barry K."/>
            <person name="Miller A.N."/>
            <person name="Grigoriev I.V."/>
            <person name="Debuchy R."/>
            <person name="Gladieux P."/>
            <person name="Thoren M.H."/>
            <person name="Johannesson H."/>
        </authorList>
    </citation>
    <scope>NUCLEOTIDE SEQUENCE</scope>
    <source>
        <strain evidence="7">PSN293</strain>
    </source>
</reference>
<dbReference type="Gene3D" id="3.40.462.10">
    <property type="entry name" value="FAD-linked oxidases, C-terminal domain"/>
    <property type="match status" value="1"/>
</dbReference>
<sequence length="632" mass="69873">MAPLAFPQFKLSHVDGENELVNVIQKRWADSLSGQPTVLVLPPGIDVDTWKVILSRFLEILGEKGVVVGDEHKLNYLDIFSLAENEQEVRGSPCALRPTTVEHIQAILKVANEYKIPVWTVSRGRNLGYGANAGRVRGSVIIDLQDMDKVLEVDDKYCYYTVEPGVSFFKLYEAIKEQKKNIWMSVPALGWGSVVGNTLDRGWGYTPYGDHSNQICGVEAVLADGTIVRTGMGALNSKLWPLFRGGYGPTYEQMFSQSNFAIVTKLTLWATPAPLGFMSCHVAVPKETDLAPMVDIFRELLKYDVIQNHPVVGNILRELGKRGTRSKWYDGKGAIPDWRLEELAKELDLSWWDANWGLYGTREQIEMNFRRCQEAFKAIPGAKIRGNAYYPDESKGEKYLDPAAVPYSDAWLQNGVPSMNPIVSIQYRGLDGGHISFSPIVPADGQASLDWYHEAKKVCADYGFDFMAGVHVYQRHVAHLIMIYFDRTDQEDKKAANDLFVALVKKAREHGYGEYRAHIDHMDLVADQYDFGAKDEGANGVPSLMRMNQRIKDALDPNGILSPGKQGIWPAMYRGEGAAKGRGSEIRGSQIEEAAAAATEANGTSVNGVNGEHVNGSLSNGVSGTTNGVSSA</sequence>
<dbReference type="Gene3D" id="3.30.43.10">
    <property type="entry name" value="Uridine Diphospho-n-acetylenolpyruvylglucosamine Reductase, domain 2"/>
    <property type="match status" value="1"/>
</dbReference>
<dbReference type="InterPro" id="IPR016167">
    <property type="entry name" value="FAD-bd_PCMH_sub1"/>
</dbReference>
<dbReference type="SUPFAM" id="SSF55103">
    <property type="entry name" value="FAD-linked oxidases, C-terminal domain"/>
    <property type="match status" value="1"/>
</dbReference>
<evidence type="ECO:0000313" key="8">
    <source>
        <dbReference type="Proteomes" id="UP001301769"/>
    </source>
</evidence>
<dbReference type="InterPro" id="IPR036318">
    <property type="entry name" value="FAD-bd_PCMH-like_sf"/>
</dbReference>
<gene>
    <name evidence="7" type="ORF">QBC37DRAFT_461052</name>
</gene>
<keyword evidence="8" id="KW-1185">Reference proteome</keyword>
<dbReference type="InterPro" id="IPR016170">
    <property type="entry name" value="Cytok_DH_C_sf"/>
</dbReference>
<keyword evidence="4" id="KW-0560">Oxidoreductase</keyword>
<feature type="domain" description="FAD-binding PCMH-type" evidence="6">
    <location>
        <begin position="88"/>
        <end position="273"/>
    </location>
</feature>
<dbReference type="InterPro" id="IPR016169">
    <property type="entry name" value="FAD-bd_PCMH_sub2"/>
</dbReference>
<dbReference type="Gene3D" id="3.30.465.10">
    <property type="match status" value="1"/>
</dbReference>
<dbReference type="GO" id="GO:0005739">
    <property type="term" value="C:mitochondrion"/>
    <property type="evidence" value="ECO:0007669"/>
    <property type="project" value="TreeGrafter"/>
</dbReference>
<dbReference type="PANTHER" id="PTHR11748:SF114">
    <property type="entry name" value="ARYL-ALCOHOL OXIDASE VANILLYL-ALCOHOL OXIDASE (AFU_ORTHOLOGUE AFUA_3G09500)-RELATED"/>
    <property type="match status" value="1"/>
</dbReference>
<dbReference type="SUPFAM" id="SSF56176">
    <property type="entry name" value="FAD-binding/transporter-associated domain-like"/>
    <property type="match status" value="1"/>
</dbReference>
<dbReference type="GO" id="GO:0071949">
    <property type="term" value="F:FAD binding"/>
    <property type="evidence" value="ECO:0007669"/>
    <property type="project" value="InterPro"/>
</dbReference>
<evidence type="ECO:0000313" key="7">
    <source>
        <dbReference type="EMBL" id="KAK4214690.1"/>
    </source>
</evidence>
<evidence type="ECO:0000256" key="2">
    <source>
        <dbReference type="ARBA" id="ARBA00022630"/>
    </source>
</evidence>
<comment type="caution">
    <text evidence="7">The sequence shown here is derived from an EMBL/GenBank/DDBJ whole genome shotgun (WGS) entry which is preliminary data.</text>
</comment>
<proteinExistence type="predicted"/>
<dbReference type="PANTHER" id="PTHR11748">
    <property type="entry name" value="D-LACTATE DEHYDROGENASE"/>
    <property type="match status" value="1"/>
</dbReference>
<dbReference type="AlphaFoldDB" id="A0AAN7BBA2"/>
<organism evidence="7 8">
    <name type="scientific">Rhypophila decipiens</name>
    <dbReference type="NCBI Taxonomy" id="261697"/>
    <lineage>
        <taxon>Eukaryota</taxon>
        <taxon>Fungi</taxon>
        <taxon>Dikarya</taxon>
        <taxon>Ascomycota</taxon>
        <taxon>Pezizomycotina</taxon>
        <taxon>Sordariomycetes</taxon>
        <taxon>Sordariomycetidae</taxon>
        <taxon>Sordariales</taxon>
        <taxon>Naviculisporaceae</taxon>
        <taxon>Rhypophila</taxon>
    </lineage>
</organism>
<evidence type="ECO:0000256" key="3">
    <source>
        <dbReference type="ARBA" id="ARBA00022827"/>
    </source>
</evidence>
<dbReference type="InterPro" id="IPR016171">
    <property type="entry name" value="Vanillyl_alc_oxidase_C-sub2"/>
</dbReference>
<dbReference type="GO" id="GO:0004458">
    <property type="term" value="F:D-lactate dehydrogenase (cytochrome) activity"/>
    <property type="evidence" value="ECO:0007669"/>
    <property type="project" value="TreeGrafter"/>
</dbReference>
<evidence type="ECO:0000256" key="1">
    <source>
        <dbReference type="ARBA" id="ARBA00001974"/>
    </source>
</evidence>
<reference evidence="7" key="1">
    <citation type="journal article" date="2023" name="Mol. Phylogenet. Evol.">
        <title>Genome-scale phylogeny and comparative genomics of the fungal order Sordariales.</title>
        <authorList>
            <person name="Hensen N."/>
            <person name="Bonometti L."/>
            <person name="Westerberg I."/>
            <person name="Brannstrom I.O."/>
            <person name="Guillou S."/>
            <person name="Cros-Aarteil S."/>
            <person name="Calhoun S."/>
            <person name="Haridas S."/>
            <person name="Kuo A."/>
            <person name="Mondo S."/>
            <person name="Pangilinan J."/>
            <person name="Riley R."/>
            <person name="LaButti K."/>
            <person name="Andreopoulos B."/>
            <person name="Lipzen A."/>
            <person name="Chen C."/>
            <person name="Yan M."/>
            <person name="Daum C."/>
            <person name="Ng V."/>
            <person name="Clum A."/>
            <person name="Steindorff A."/>
            <person name="Ohm R.A."/>
            <person name="Martin F."/>
            <person name="Silar P."/>
            <person name="Natvig D.O."/>
            <person name="Lalanne C."/>
            <person name="Gautier V."/>
            <person name="Ament-Velasquez S.L."/>
            <person name="Kruys A."/>
            <person name="Hutchinson M.I."/>
            <person name="Powell A.J."/>
            <person name="Barry K."/>
            <person name="Miller A.N."/>
            <person name="Grigoriev I.V."/>
            <person name="Debuchy R."/>
            <person name="Gladieux P."/>
            <person name="Hiltunen Thoren M."/>
            <person name="Johannesson H."/>
        </authorList>
    </citation>
    <scope>NUCLEOTIDE SEQUENCE</scope>
    <source>
        <strain evidence="7">PSN293</strain>
    </source>
</reference>
<dbReference type="Pfam" id="PF02913">
    <property type="entry name" value="FAD-oxidase_C"/>
    <property type="match status" value="1"/>
</dbReference>
<protein>
    <submittedName>
        <fullName evidence="7">FAD binding domain-containing protein</fullName>
    </submittedName>
</protein>
<name>A0AAN7BBA2_9PEZI</name>
<dbReference type="InterPro" id="IPR016166">
    <property type="entry name" value="FAD-bd_PCMH"/>
</dbReference>
<dbReference type="InterPro" id="IPR004113">
    <property type="entry name" value="FAD-bd_oxidored_4_C"/>
</dbReference>
<dbReference type="InterPro" id="IPR016164">
    <property type="entry name" value="FAD-linked_Oxase-like_C"/>
</dbReference>
<dbReference type="Gene3D" id="1.10.45.10">
    <property type="entry name" value="Vanillyl-alcohol Oxidase, Chain A, domain 4"/>
    <property type="match status" value="1"/>
</dbReference>
<dbReference type="GO" id="GO:0008720">
    <property type="term" value="F:D-lactate dehydrogenase (NAD+) activity"/>
    <property type="evidence" value="ECO:0007669"/>
    <property type="project" value="TreeGrafter"/>
</dbReference>
<keyword evidence="2" id="KW-0285">Flavoprotein</keyword>